<dbReference type="Proteomes" id="UP000525652">
    <property type="component" value="Unassembled WGS sequence"/>
</dbReference>
<dbReference type="AlphaFoldDB" id="A0A7X1AYQ5"/>
<comment type="similarity">
    <text evidence="5">Belongs to the creatininase superfamily.</text>
</comment>
<dbReference type="Gene3D" id="3.40.50.10310">
    <property type="entry name" value="Creatininase"/>
    <property type="match status" value="1"/>
</dbReference>
<name>A0A7X1AYQ5_9BACT</name>
<comment type="cofactor">
    <cofactor evidence="1">
        <name>Zn(2+)</name>
        <dbReference type="ChEBI" id="CHEBI:29105"/>
    </cofactor>
</comment>
<proteinExistence type="inferred from homology"/>
<reference evidence="6 7" key="1">
    <citation type="submission" date="2020-07" db="EMBL/GenBank/DDBJ databases">
        <authorList>
            <person name="Feng X."/>
        </authorList>
    </citation>
    <scope>NUCLEOTIDE SEQUENCE [LARGE SCALE GENOMIC DNA]</scope>
    <source>
        <strain evidence="6 7">JCM14086</strain>
    </source>
</reference>
<keyword evidence="7" id="KW-1185">Reference proteome</keyword>
<evidence type="ECO:0000256" key="4">
    <source>
        <dbReference type="ARBA" id="ARBA00022833"/>
    </source>
</evidence>
<dbReference type="EMBL" id="JACHVA010000089">
    <property type="protein sequence ID" value="MBC2602427.1"/>
    <property type="molecule type" value="Genomic_DNA"/>
</dbReference>
<protein>
    <submittedName>
        <fullName evidence="6">Creatininase family protein</fullName>
    </submittedName>
</protein>
<sequence length="256" mass="28107">MTNRNAQTDWSQLTWPEIEELLNEGQTGVILPIGATEQHGPHLGVGMDSALAERLARGAAEATGVPCLPTIPYGCSLGHSHRWPGTLALRPQTLIEVIVDLGRWLFQSGFTRLFIVNGHVGNRSPLRCALEILRAECEDFKIAIFTTGTLSPRVQDAFDVDAKDWHANAAETSLMMHLFPDLVREDLLKDSDDPDRTENCVFAHPVNRTSKNGVTGKPSAASSEMGASLFEQMVEDLSEQICRGISERSPLDVSFQ</sequence>
<dbReference type="InterPro" id="IPR024087">
    <property type="entry name" value="Creatininase-like_sf"/>
</dbReference>
<evidence type="ECO:0000256" key="3">
    <source>
        <dbReference type="ARBA" id="ARBA00022801"/>
    </source>
</evidence>
<dbReference type="GO" id="GO:0009231">
    <property type="term" value="P:riboflavin biosynthetic process"/>
    <property type="evidence" value="ECO:0007669"/>
    <property type="project" value="TreeGrafter"/>
</dbReference>
<organism evidence="6 7">
    <name type="scientific">Puniceicoccus vermicola</name>
    <dbReference type="NCBI Taxonomy" id="388746"/>
    <lineage>
        <taxon>Bacteria</taxon>
        <taxon>Pseudomonadati</taxon>
        <taxon>Verrucomicrobiota</taxon>
        <taxon>Opitutia</taxon>
        <taxon>Puniceicoccales</taxon>
        <taxon>Puniceicoccaceae</taxon>
        <taxon>Puniceicoccus</taxon>
    </lineage>
</organism>
<keyword evidence="4" id="KW-0862">Zinc</keyword>
<dbReference type="GO" id="GO:0016811">
    <property type="term" value="F:hydrolase activity, acting on carbon-nitrogen (but not peptide) bonds, in linear amides"/>
    <property type="evidence" value="ECO:0007669"/>
    <property type="project" value="TreeGrafter"/>
</dbReference>
<evidence type="ECO:0000256" key="2">
    <source>
        <dbReference type="ARBA" id="ARBA00022723"/>
    </source>
</evidence>
<dbReference type="PANTHER" id="PTHR35005:SF1">
    <property type="entry name" value="2-AMINO-5-FORMYLAMINO-6-RIBOSYLAMINOPYRIMIDIN-4(3H)-ONE 5'-MONOPHOSPHATE DEFORMYLASE"/>
    <property type="match status" value="1"/>
</dbReference>
<dbReference type="Pfam" id="PF02633">
    <property type="entry name" value="Creatininase"/>
    <property type="match status" value="1"/>
</dbReference>
<evidence type="ECO:0000313" key="6">
    <source>
        <dbReference type="EMBL" id="MBC2602427.1"/>
    </source>
</evidence>
<gene>
    <name evidence="6" type="ORF">H5P30_11625</name>
</gene>
<keyword evidence="2" id="KW-0479">Metal-binding</keyword>
<comment type="caution">
    <text evidence="6">The sequence shown here is derived from an EMBL/GenBank/DDBJ whole genome shotgun (WGS) entry which is preliminary data.</text>
</comment>
<evidence type="ECO:0000256" key="5">
    <source>
        <dbReference type="ARBA" id="ARBA00024029"/>
    </source>
</evidence>
<dbReference type="SUPFAM" id="SSF102215">
    <property type="entry name" value="Creatininase"/>
    <property type="match status" value="1"/>
</dbReference>
<dbReference type="GO" id="GO:0046872">
    <property type="term" value="F:metal ion binding"/>
    <property type="evidence" value="ECO:0007669"/>
    <property type="project" value="UniProtKB-KW"/>
</dbReference>
<evidence type="ECO:0000313" key="7">
    <source>
        <dbReference type="Proteomes" id="UP000525652"/>
    </source>
</evidence>
<evidence type="ECO:0000256" key="1">
    <source>
        <dbReference type="ARBA" id="ARBA00001947"/>
    </source>
</evidence>
<accession>A0A7X1AYQ5</accession>
<dbReference type="PANTHER" id="PTHR35005">
    <property type="entry name" value="3-DEHYDRO-SCYLLO-INOSOSE HYDROLASE"/>
    <property type="match status" value="1"/>
</dbReference>
<dbReference type="RefSeq" id="WP_185693110.1">
    <property type="nucleotide sequence ID" value="NZ_JACHVA010000089.1"/>
</dbReference>
<keyword evidence="3" id="KW-0378">Hydrolase</keyword>
<dbReference type="InterPro" id="IPR003785">
    <property type="entry name" value="Creatininase/forma_Hydrolase"/>
</dbReference>